<feature type="transmembrane region" description="Helical" evidence="6">
    <location>
        <begin position="594"/>
        <end position="617"/>
    </location>
</feature>
<sequence length="1131" mass="123935">MHKLGGSTRRIFGEFRIGAEYALKEIRKSKRSFSIGWLTVFLTVAFLSLIQNLVDRASIIFLKFSEDSVGQWDLLLSPTLDGTLFLNYSNINGSLANAPNVEGVAPRWILPATLRQAGQPENPIFLMAMDLEWENNLGLGVTWPYRDLGDGEISVTASLLRKIKVQPNSGQQLTLTISLGDVLKTLTTPISNSTMNGGEISEATTNTNPLSTAIPPGGLFIPNNTLALLPPGQQAAVTTAFPTDGNGNLNISSDAAWTFITETLTNFTQEFRVVDAIDSVHGKYPKAIGNVAIMGVEAAQRMVNNFVAGSGVGAGDASGQATSALLGAIAVQNSPFLQNFTLNIKEYATTIIAIMKDRQFVYAQPPDTRRSQIVRFSNQVATYVGLDQPVDYTAVLLTALDATQFMQIFLGEVLVTVIVVLLALAVLLIFSLLLADVEEKTFEYGMLRSLGMRQPALVNLLFFQALWFSVPAISFGLLVSYVAFVPISYFLSQFAGVELDASMTAGAMSLGMCAGVLLPLFGTIMSTRKALGKTLRDALDVFRVSLNETFVRIDRLEKLGLSTTELIIAFVLIGMGFLVYYIVPLSFVFQDLKLFFRIMTIILLAMLLGAILMGGVFQHWLEITIAHSIVQGVDRPLVHLVTKNLAAHIRRNSKTASIFTLCLAYLVFASTMFGLQANSLREIVEWNQGADILVTAPSWTNPLPEQRLRRFLTDIQSSNQDGQYLVSGFTFVTFNLKSFGAVNTGTLNTLASPFWDRNIAIYGLEPNFLRATFQRYFMTESVDDEIPGMSCLDDDCSPPDVVAALSYPMNPMQYADIPPELEAMIPPNIGTGPTDRYRERFDANQTRLYHNALPILIAQGMRKALRAEVDTFMQLYIGFSRTGADNNAFSRLYLCKPVAILTKLPSFPAIGTSNGPVLMSMASYAQILADIERIGSIDSGYNASSLPLQKLLITTSKNATDRQLAALANDLTAVLADDNMAVSILRDQVQSTIESSTYITYLFYVVAVVGLIFCFFVLWLSFTANIRENSWEFGVLRAIGFSVASVQRVYVYEAICIITACVILGTLIGILVALAVAMQFNLFTQLPFTFLFPTGLYIAVVILSFVVSIAGSYLPSKPYALERIATVLKGR</sequence>
<feature type="transmembrane region" description="Helical" evidence="6">
    <location>
        <begin position="504"/>
        <end position="526"/>
    </location>
</feature>
<evidence type="ECO:0000256" key="3">
    <source>
        <dbReference type="ARBA" id="ARBA00022692"/>
    </source>
</evidence>
<name>A0A507E3V4_9FUNG</name>
<evidence type="ECO:0000259" key="7">
    <source>
        <dbReference type="Pfam" id="PF02687"/>
    </source>
</evidence>
<proteinExistence type="predicted"/>
<feature type="transmembrane region" description="Helical" evidence="6">
    <location>
        <begin position="413"/>
        <end position="435"/>
    </location>
</feature>
<reference evidence="8 9" key="1">
    <citation type="journal article" date="2019" name="Sci. Rep.">
        <title>Comparative genomics of chytrid fungi reveal insights into the obligate biotrophic and pathogenic lifestyle of Synchytrium endobioticum.</title>
        <authorList>
            <person name="van de Vossenberg B.T.L.H."/>
            <person name="Warris S."/>
            <person name="Nguyen H.D.T."/>
            <person name="van Gent-Pelzer M.P.E."/>
            <person name="Joly D.L."/>
            <person name="van de Geest H.C."/>
            <person name="Bonants P.J.M."/>
            <person name="Smith D.S."/>
            <person name="Levesque C.A."/>
            <person name="van der Lee T.A.J."/>
        </authorList>
    </citation>
    <scope>NUCLEOTIDE SEQUENCE [LARGE SCALE GENOMIC DNA]</scope>
    <source>
        <strain evidence="8 9">CBS 809.83</strain>
    </source>
</reference>
<feature type="domain" description="ABC3 transporter permease C-terminal" evidence="7">
    <location>
        <begin position="1005"/>
        <end position="1117"/>
    </location>
</feature>
<dbReference type="Proteomes" id="UP000318582">
    <property type="component" value="Unassembled WGS sequence"/>
</dbReference>
<dbReference type="EMBL" id="QEAQ01000035">
    <property type="protein sequence ID" value="TPX58492.1"/>
    <property type="molecule type" value="Genomic_DNA"/>
</dbReference>
<evidence type="ECO:0000256" key="5">
    <source>
        <dbReference type="ARBA" id="ARBA00023136"/>
    </source>
</evidence>
<accession>A0A507E3V4</accession>
<evidence type="ECO:0000256" key="4">
    <source>
        <dbReference type="ARBA" id="ARBA00022989"/>
    </source>
</evidence>
<feature type="transmembrane region" description="Helical" evidence="6">
    <location>
        <begin position="456"/>
        <end position="484"/>
    </location>
</feature>
<keyword evidence="5 6" id="KW-0472">Membrane</keyword>
<comment type="subcellular location">
    <subcellularLocation>
        <location evidence="1">Cell membrane</location>
        <topology evidence="1">Multi-pass membrane protein</topology>
    </subcellularLocation>
</comment>
<dbReference type="AlphaFoldDB" id="A0A507E3V4"/>
<evidence type="ECO:0000256" key="1">
    <source>
        <dbReference type="ARBA" id="ARBA00004651"/>
    </source>
</evidence>
<feature type="transmembrane region" description="Helical" evidence="6">
    <location>
        <begin position="33"/>
        <end position="54"/>
    </location>
</feature>
<dbReference type="STRING" id="109895.A0A507E3V4"/>
<gene>
    <name evidence="8" type="ORF">PhCBS80983_g03078</name>
</gene>
<feature type="transmembrane region" description="Helical" evidence="6">
    <location>
        <begin position="1001"/>
        <end position="1022"/>
    </location>
</feature>
<feature type="transmembrane region" description="Helical" evidence="6">
    <location>
        <begin position="1090"/>
        <end position="1114"/>
    </location>
</feature>
<protein>
    <recommendedName>
        <fullName evidence="7">ABC3 transporter permease C-terminal domain-containing protein</fullName>
    </recommendedName>
</protein>
<dbReference type="Pfam" id="PF02687">
    <property type="entry name" value="FtsX"/>
    <property type="match status" value="2"/>
</dbReference>
<dbReference type="InterPro" id="IPR003838">
    <property type="entry name" value="ABC3_permease_C"/>
</dbReference>
<keyword evidence="2" id="KW-1003">Cell membrane</keyword>
<dbReference type="PANTHER" id="PTHR32522:SF5">
    <property type="entry name" value="ABC3 TRANSPORTER PERMEASE PROTEIN DOMAIN-CONTAINING PROTEIN"/>
    <property type="match status" value="1"/>
</dbReference>
<dbReference type="GO" id="GO:0005886">
    <property type="term" value="C:plasma membrane"/>
    <property type="evidence" value="ECO:0007669"/>
    <property type="project" value="UniProtKB-SubCell"/>
</dbReference>
<feature type="domain" description="ABC3 transporter permease C-terminal" evidence="7">
    <location>
        <begin position="416"/>
        <end position="533"/>
    </location>
</feature>
<keyword evidence="3 6" id="KW-0812">Transmembrane</keyword>
<dbReference type="PANTHER" id="PTHR32522">
    <property type="match status" value="1"/>
</dbReference>
<evidence type="ECO:0000256" key="6">
    <source>
        <dbReference type="SAM" id="Phobius"/>
    </source>
</evidence>
<comment type="caution">
    <text evidence="8">The sequence shown here is derived from an EMBL/GenBank/DDBJ whole genome shotgun (WGS) entry which is preliminary data.</text>
</comment>
<evidence type="ECO:0000256" key="2">
    <source>
        <dbReference type="ARBA" id="ARBA00022475"/>
    </source>
</evidence>
<keyword evidence="4 6" id="KW-1133">Transmembrane helix</keyword>
<feature type="transmembrane region" description="Helical" evidence="6">
    <location>
        <begin position="1050"/>
        <end position="1078"/>
    </location>
</feature>
<organism evidence="8 9">
    <name type="scientific">Powellomyces hirtus</name>
    <dbReference type="NCBI Taxonomy" id="109895"/>
    <lineage>
        <taxon>Eukaryota</taxon>
        <taxon>Fungi</taxon>
        <taxon>Fungi incertae sedis</taxon>
        <taxon>Chytridiomycota</taxon>
        <taxon>Chytridiomycota incertae sedis</taxon>
        <taxon>Chytridiomycetes</taxon>
        <taxon>Spizellomycetales</taxon>
        <taxon>Powellomycetaceae</taxon>
        <taxon>Powellomyces</taxon>
    </lineage>
</organism>
<feature type="transmembrane region" description="Helical" evidence="6">
    <location>
        <begin position="559"/>
        <end position="582"/>
    </location>
</feature>
<feature type="transmembrane region" description="Helical" evidence="6">
    <location>
        <begin position="656"/>
        <end position="675"/>
    </location>
</feature>
<keyword evidence="9" id="KW-1185">Reference proteome</keyword>
<evidence type="ECO:0000313" key="9">
    <source>
        <dbReference type="Proteomes" id="UP000318582"/>
    </source>
</evidence>
<evidence type="ECO:0000313" key="8">
    <source>
        <dbReference type="EMBL" id="TPX58492.1"/>
    </source>
</evidence>